<dbReference type="PANTHER" id="PTHR23278">
    <property type="entry name" value="SIDESTEP PROTEIN"/>
    <property type="match status" value="1"/>
</dbReference>
<sequence length="84" mass="9608">MDYGFVYCHAKNSIGDMREPCVFNVVPTGPPPPLLNCTIINQTLNSLTVTCESSEILKQQLYHLEIYNTKRKEMLFNLTSKEEP</sequence>
<protein>
    <submittedName>
        <fullName evidence="1">Uncharacterized protein</fullName>
    </submittedName>
</protein>
<dbReference type="STRING" id="407821.A0A087TDU1"/>
<evidence type="ECO:0000313" key="1">
    <source>
        <dbReference type="EMBL" id="KFM63280.1"/>
    </source>
</evidence>
<organism evidence="1 2">
    <name type="scientific">Stegodyphus mimosarum</name>
    <name type="common">African social velvet spider</name>
    <dbReference type="NCBI Taxonomy" id="407821"/>
    <lineage>
        <taxon>Eukaryota</taxon>
        <taxon>Metazoa</taxon>
        <taxon>Ecdysozoa</taxon>
        <taxon>Arthropoda</taxon>
        <taxon>Chelicerata</taxon>
        <taxon>Arachnida</taxon>
        <taxon>Araneae</taxon>
        <taxon>Araneomorphae</taxon>
        <taxon>Entelegynae</taxon>
        <taxon>Eresoidea</taxon>
        <taxon>Eresidae</taxon>
        <taxon>Stegodyphus</taxon>
    </lineage>
</organism>
<dbReference type="Proteomes" id="UP000054359">
    <property type="component" value="Unassembled WGS sequence"/>
</dbReference>
<dbReference type="AlphaFoldDB" id="A0A087TDU1"/>
<gene>
    <name evidence="1" type="ORF">X975_25285</name>
</gene>
<dbReference type="PANTHER" id="PTHR23278:SF19">
    <property type="entry name" value="OBSCURIN"/>
    <property type="match status" value="1"/>
</dbReference>
<reference evidence="1 2" key="1">
    <citation type="submission" date="2013-11" db="EMBL/GenBank/DDBJ databases">
        <title>Genome sequencing of Stegodyphus mimosarum.</title>
        <authorList>
            <person name="Bechsgaard J."/>
        </authorList>
    </citation>
    <scope>NUCLEOTIDE SEQUENCE [LARGE SCALE GENOMIC DNA]</scope>
</reference>
<keyword evidence="2" id="KW-1185">Reference proteome</keyword>
<evidence type="ECO:0000313" key="2">
    <source>
        <dbReference type="Proteomes" id="UP000054359"/>
    </source>
</evidence>
<name>A0A087TDU1_STEMI</name>
<dbReference type="EMBL" id="KK114770">
    <property type="protein sequence ID" value="KFM63280.1"/>
    <property type="molecule type" value="Genomic_DNA"/>
</dbReference>
<accession>A0A087TDU1</accession>
<feature type="non-terminal residue" evidence="1">
    <location>
        <position position="84"/>
    </location>
</feature>
<proteinExistence type="predicted"/>
<dbReference type="OrthoDB" id="6423022at2759"/>